<evidence type="ECO:0000256" key="1">
    <source>
        <dbReference type="SAM" id="Coils"/>
    </source>
</evidence>
<keyword evidence="4" id="KW-1185">Reference proteome</keyword>
<accession>A0ABV0P445</accession>
<dbReference type="Proteomes" id="UP001476798">
    <property type="component" value="Unassembled WGS sequence"/>
</dbReference>
<feature type="region of interest" description="Disordered" evidence="2">
    <location>
        <begin position="249"/>
        <end position="309"/>
    </location>
</feature>
<keyword evidence="1" id="KW-0175">Coiled coil</keyword>
<feature type="coiled-coil region" evidence="1">
    <location>
        <begin position="162"/>
        <end position="196"/>
    </location>
</feature>
<feature type="region of interest" description="Disordered" evidence="2">
    <location>
        <begin position="204"/>
        <end position="234"/>
    </location>
</feature>
<feature type="coiled-coil region" evidence="1">
    <location>
        <begin position="321"/>
        <end position="348"/>
    </location>
</feature>
<evidence type="ECO:0000256" key="2">
    <source>
        <dbReference type="SAM" id="MobiDB-lite"/>
    </source>
</evidence>
<organism evidence="3 4">
    <name type="scientific">Goodea atripinnis</name>
    <dbReference type="NCBI Taxonomy" id="208336"/>
    <lineage>
        <taxon>Eukaryota</taxon>
        <taxon>Metazoa</taxon>
        <taxon>Chordata</taxon>
        <taxon>Craniata</taxon>
        <taxon>Vertebrata</taxon>
        <taxon>Euteleostomi</taxon>
        <taxon>Actinopterygii</taxon>
        <taxon>Neopterygii</taxon>
        <taxon>Teleostei</taxon>
        <taxon>Neoteleostei</taxon>
        <taxon>Acanthomorphata</taxon>
        <taxon>Ovalentaria</taxon>
        <taxon>Atherinomorphae</taxon>
        <taxon>Cyprinodontiformes</taxon>
        <taxon>Goodeidae</taxon>
        <taxon>Goodea</taxon>
    </lineage>
</organism>
<protein>
    <submittedName>
        <fullName evidence="3">Uncharacterized protein</fullName>
    </submittedName>
</protein>
<comment type="caution">
    <text evidence="3">The sequence shown here is derived from an EMBL/GenBank/DDBJ whole genome shotgun (WGS) entry which is preliminary data.</text>
</comment>
<feature type="coiled-coil region" evidence="1">
    <location>
        <begin position="71"/>
        <end position="119"/>
    </location>
</feature>
<evidence type="ECO:0000313" key="3">
    <source>
        <dbReference type="EMBL" id="MEQ2177881.1"/>
    </source>
</evidence>
<evidence type="ECO:0000313" key="4">
    <source>
        <dbReference type="Proteomes" id="UP001476798"/>
    </source>
</evidence>
<dbReference type="PANTHER" id="PTHR21563">
    <property type="entry name" value="ZINC FINGER C3H1 DOMAIN-CONTAINING PROTEIN"/>
    <property type="match status" value="1"/>
</dbReference>
<feature type="region of interest" description="Disordered" evidence="2">
    <location>
        <begin position="1"/>
        <end position="22"/>
    </location>
</feature>
<sequence length="370" mass="41339">MLKDRGSPAAPEPVLESSSKPAAELRLSEAEQRLSKHSQCLILCVHRELLQRDEAILRHLLQQELKKSETLRAAETKMVKLREQLQASEKIVAANRTLLKKLQEQVQRVEQRVSLKKTVAVRLEQDLMQAQLVAGRGPKRPTESNQTMPSKLQRLDTAPRGSERHFAELIAQKRRLQQLESEYALKIQKLKEAQARRNKVVPAELPAPAPVPPPPTQSQQLPPSSPFHLPQPSLHDLSQDKLVLDSEDIPETEDQEPEAAPLLAVAKGSRRASLRKSSSSFTKPHLETPNSAASKDGSSSKANKMASSSDLPAEMFAGLDVDGLKKRYQQQARLEELLQRELRKIKEDINDSSTGQVITSVQGHMLQLLF</sequence>
<feature type="compositionally biased region" description="Low complexity" evidence="2">
    <location>
        <begin position="291"/>
        <end position="309"/>
    </location>
</feature>
<dbReference type="PANTHER" id="PTHR21563:SF3">
    <property type="entry name" value="ZINC FINGER C3H1 DOMAIN-CONTAINING PROTEIN"/>
    <property type="match status" value="1"/>
</dbReference>
<gene>
    <name evidence="3" type="ORF">GOODEAATRI_008284</name>
</gene>
<dbReference type="EMBL" id="JAHRIO010060407">
    <property type="protein sequence ID" value="MEQ2177881.1"/>
    <property type="molecule type" value="Genomic_DNA"/>
</dbReference>
<dbReference type="InterPro" id="IPR039278">
    <property type="entry name" value="Red1"/>
</dbReference>
<feature type="compositionally biased region" description="Pro residues" evidence="2">
    <location>
        <begin position="205"/>
        <end position="216"/>
    </location>
</feature>
<proteinExistence type="predicted"/>
<name>A0ABV0P445_9TELE</name>
<feature type="compositionally biased region" description="Low complexity" evidence="2">
    <location>
        <begin position="217"/>
        <end position="234"/>
    </location>
</feature>
<feature type="region of interest" description="Disordered" evidence="2">
    <location>
        <begin position="135"/>
        <end position="161"/>
    </location>
</feature>
<reference evidence="3 4" key="1">
    <citation type="submission" date="2021-06" db="EMBL/GenBank/DDBJ databases">
        <authorList>
            <person name="Palmer J.M."/>
        </authorList>
    </citation>
    <scope>NUCLEOTIDE SEQUENCE [LARGE SCALE GENOMIC DNA]</scope>
    <source>
        <strain evidence="3 4">GA_2019</strain>
        <tissue evidence="3">Muscle</tissue>
    </source>
</reference>